<feature type="domain" description="VOC" evidence="1">
    <location>
        <begin position="2"/>
        <end position="115"/>
    </location>
</feature>
<accession>A0A6N8FJC3</accession>
<evidence type="ECO:0000313" key="3">
    <source>
        <dbReference type="Proteomes" id="UP000469125"/>
    </source>
</evidence>
<dbReference type="SUPFAM" id="SSF54593">
    <property type="entry name" value="Glyoxalase/Bleomycin resistance protein/Dihydroxybiphenyl dioxygenase"/>
    <property type="match status" value="1"/>
</dbReference>
<dbReference type="Proteomes" id="UP000469125">
    <property type="component" value="Unassembled WGS sequence"/>
</dbReference>
<reference evidence="2 3" key="1">
    <citation type="submission" date="2019-11" db="EMBL/GenBank/DDBJ databases">
        <authorList>
            <person name="Li X."/>
        </authorList>
    </citation>
    <scope>NUCLEOTIDE SEQUENCE [LARGE SCALE GENOMIC DNA]</scope>
    <source>
        <strain evidence="2 3">L9</strain>
    </source>
</reference>
<keyword evidence="3" id="KW-1185">Reference proteome</keyword>
<dbReference type="AlphaFoldDB" id="A0A6N8FJC3"/>
<protein>
    <recommendedName>
        <fullName evidence="1">VOC domain-containing protein</fullName>
    </recommendedName>
</protein>
<evidence type="ECO:0000259" key="1">
    <source>
        <dbReference type="PROSITE" id="PS51819"/>
    </source>
</evidence>
<proteinExistence type="predicted"/>
<organism evidence="2 3">
    <name type="scientific">Ornithinibacillus caprae</name>
    <dbReference type="NCBI Taxonomy" id="2678566"/>
    <lineage>
        <taxon>Bacteria</taxon>
        <taxon>Bacillati</taxon>
        <taxon>Bacillota</taxon>
        <taxon>Bacilli</taxon>
        <taxon>Bacillales</taxon>
        <taxon>Bacillaceae</taxon>
        <taxon>Ornithinibacillus</taxon>
    </lineage>
</organism>
<dbReference type="EMBL" id="WOCA01000003">
    <property type="protein sequence ID" value="MUK87849.1"/>
    <property type="molecule type" value="Genomic_DNA"/>
</dbReference>
<dbReference type="InterPro" id="IPR029068">
    <property type="entry name" value="Glyas_Bleomycin-R_OHBP_Dase"/>
</dbReference>
<comment type="caution">
    <text evidence="2">The sequence shown here is derived from an EMBL/GenBank/DDBJ whole genome shotgun (WGS) entry which is preliminary data.</text>
</comment>
<name>A0A6N8FJC3_9BACI</name>
<dbReference type="InterPro" id="IPR037523">
    <property type="entry name" value="VOC_core"/>
</dbReference>
<dbReference type="RefSeq" id="WP_155667748.1">
    <property type="nucleotide sequence ID" value="NZ_WOCA01000003.1"/>
</dbReference>
<sequence>MEIKELSLLTSKLQEMKRFYVEKLSIPLFIENEQSFTLKIGNSKLIFVSSEEDSFYHFAFNIPNEKLMEAKNWLSERTEILTEDGEEIIHFPSPWDAKAFYFFDPSGNIVELIEKERLNQFSDEEFSGASILSVSEIGFPVDSPENFKALLNDLHIPVFRDFEQFKALGDDHGLFIVVNKNRKWFMGNKNPVISKINVTINGEKTMLINVPNHPYKIKVEASCKDKVINNR</sequence>
<evidence type="ECO:0000313" key="2">
    <source>
        <dbReference type="EMBL" id="MUK87849.1"/>
    </source>
</evidence>
<gene>
    <name evidence="2" type="ORF">GMD78_05480</name>
</gene>
<dbReference type="PROSITE" id="PS51819">
    <property type="entry name" value="VOC"/>
    <property type="match status" value="1"/>
</dbReference>
<dbReference type="Gene3D" id="3.10.180.10">
    <property type="entry name" value="2,3-Dihydroxybiphenyl 1,2-Dioxygenase, domain 1"/>
    <property type="match status" value="1"/>
</dbReference>